<dbReference type="Proteomes" id="UP000324974">
    <property type="component" value="Chromosome"/>
</dbReference>
<name>A0A5C1AUS6_9BACT</name>
<evidence type="ECO:0000256" key="1">
    <source>
        <dbReference type="SAM" id="MobiDB-lite"/>
    </source>
</evidence>
<gene>
    <name evidence="3" type="ORF">PX52LOC_07653</name>
</gene>
<dbReference type="RefSeq" id="WP_149114835.1">
    <property type="nucleotide sequence ID" value="NZ_CP042425.1"/>
</dbReference>
<keyword evidence="4" id="KW-1185">Reference proteome</keyword>
<dbReference type="Gene3D" id="2.40.360.20">
    <property type="match status" value="1"/>
</dbReference>
<feature type="chain" id="PRO_5022840024" description="Lipoprotein" evidence="2">
    <location>
        <begin position="17"/>
        <end position="195"/>
    </location>
</feature>
<evidence type="ECO:0000256" key="2">
    <source>
        <dbReference type="SAM" id="SignalP"/>
    </source>
</evidence>
<accession>A0A5C1AUS6</accession>
<feature type="signal peptide" evidence="2">
    <location>
        <begin position="1"/>
        <end position="16"/>
    </location>
</feature>
<evidence type="ECO:0008006" key="5">
    <source>
        <dbReference type="Google" id="ProtNLM"/>
    </source>
</evidence>
<protein>
    <recommendedName>
        <fullName evidence="5">Lipoprotein</fullName>
    </recommendedName>
</protein>
<dbReference type="EMBL" id="CP042425">
    <property type="protein sequence ID" value="QEL20548.1"/>
    <property type="molecule type" value="Genomic_DNA"/>
</dbReference>
<dbReference type="KEGG" id="lrs:PX52LOC_07653"/>
<reference evidence="4" key="1">
    <citation type="submission" date="2019-08" db="EMBL/GenBank/DDBJ databases">
        <title>Limnoglobus roseus gen. nov., sp. nov., a novel freshwater planctomycete with a giant genome from the family Gemmataceae.</title>
        <authorList>
            <person name="Kulichevskaya I.S."/>
            <person name="Naumoff D.G."/>
            <person name="Miroshnikov K."/>
            <person name="Ivanova A."/>
            <person name="Philippov D.A."/>
            <person name="Hakobyan A."/>
            <person name="Rijpstra I.C."/>
            <person name="Sinninghe Damste J.S."/>
            <person name="Liesack W."/>
            <person name="Dedysh S.N."/>
        </authorList>
    </citation>
    <scope>NUCLEOTIDE SEQUENCE [LARGE SCALE GENOMIC DNA]</scope>
    <source>
        <strain evidence="4">PX52</strain>
    </source>
</reference>
<sequence length="195" mass="20250">MVRALVVLLAACPVHAAPIPKGGDAKLYSPTTVGAKWVYDRGDNGDEAFEVSAVEKKDGEWVVSRQRSDGAAIAYLSVAVSAAGLTQPRPTSGECGPTCLLKATAKAGDSWDVPGGKRTLVGTEKVTVGAGTYTALKVSWVASADGARIVQWYAPGVGEVKKVMTAADGTETVMRSLKSFTPGPGEKTGEPKKEK</sequence>
<proteinExistence type="predicted"/>
<keyword evidence="2" id="KW-0732">Signal</keyword>
<feature type="region of interest" description="Disordered" evidence="1">
    <location>
        <begin position="176"/>
        <end position="195"/>
    </location>
</feature>
<organism evidence="3 4">
    <name type="scientific">Limnoglobus roseus</name>
    <dbReference type="NCBI Taxonomy" id="2598579"/>
    <lineage>
        <taxon>Bacteria</taxon>
        <taxon>Pseudomonadati</taxon>
        <taxon>Planctomycetota</taxon>
        <taxon>Planctomycetia</taxon>
        <taxon>Gemmatales</taxon>
        <taxon>Gemmataceae</taxon>
        <taxon>Limnoglobus</taxon>
    </lineage>
</organism>
<dbReference type="OrthoDB" id="281452at2"/>
<dbReference type="AlphaFoldDB" id="A0A5C1AUS6"/>
<evidence type="ECO:0000313" key="4">
    <source>
        <dbReference type="Proteomes" id="UP000324974"/>
    </source>
</evidence>
<evidence type="ECO:0000313" key="3">
    <source>
        <dbReference type="EMBL" id="QEL20548.1"/>
    </source>
</evidence>